<dbReference type="Gene3D" id="2.60.40.1180">
    <property type="entry name" value="Golgi alpha-mannosidase II"/>
    <property type="match status" value="1"/>
</dbReference>
<evidence type="ECO:0000313" key="8">
    <source>
        <dbReference type="Proteomes" id="UP000298030"/>
    </source>
</evidence>
<dbReference type="EMBL" id="QPFP01000068">
    <property type="protein sequence ID" value="TEB24342.1"/>
    <property type="molecule type" value="Genomic_DNA"/>
</dbReference>
<dbReference type="Pfam" id="PF00734">
    <property type="entry name" value="CBM_1"/>
    <property type="match status" value="1"/>
</dbReference>
<dbReference type="GO" id="GO:0005975">
    <property type="term" value="P:carbohydrate metabolic process"/>
    <property type="evidence" value="ECO:0007669"/>
    <property type="project" value="InterPro"/>
</dbReference>
<evidence type="ECO:0000256" key="3">
    <source>
        <dbReference type="ARBA" id="ARBA00022801"/>
    </source>
</evidence>
<dbReference type="InterPro" id="IPR000254">
    <property type="entry name" value="CBD"/>
</dbReference>
<dbReference type="InterPro" id="IPR017853">
    <property type="entry name" value="GH"/>
</dbReference>
<evidence type="ECO:0000256" key="2">
    <source>
        <dbReference type="ARBA" id="ARBA00022729"/>
    </source>
</evidence>
<comment type="similarity">
    <text evidence="1 4">Belongs to the glycosyl hydrolase 30 family.</text>
</comment>
<evidence type="ECO:0000256" key="4">
    <source>
        <dbReference type="RuleBase" id="RU361188"/>
    </source>
</evidence>
<dbReference type="InterPro" id="IPR001139">
    <property type="entry name" value="Glyco_hydro_30"/>
</dbReference>
<dbReference type="InterPro" id="IPR033452">
    <property type="entry name" value="GH30_C"/>
</dbReference>
<keyword evidence="8" id="KW-1185">Reference proteome</keyword>
<evidence type="ECO:0000313" key="7">
    <source>
        <dbReference type="EMBL" id="TEB24342.1"/>
    </source>
</evidence>
<dbReference type="InterPro" id="IPR033453">
    <property type="entry name" value="Glyco_hydro_30_TIM-barrel"/>
</dbReference>
<dbReference type="GO" id="GO:0030248">
    <property type="term" value="F:cellulose binding"/>
    <property type="evidence" value="ECO:0007669"/>
    <property type="project" value="InterPro"/>
</dbReference>
<dbReference type="STRING" id="71717.A0A4Y7SRC5"/>
<dbReference type="Pfam" id="PF17189">
    <property type="entry name" value="Glyco_hydro_30C"/>
    <property type="match status" value="1"/>
</dbReference>
<dbReference type="OrthoDB" id="2012278at2759"/>
<dbReference type="PANTHER" id="PTHR11069:SF23">
    <property type="entry name" value="LYSOSOMAL ACID GLUCOSYLCERAMIDASE"/>
    <property type="match status" value="1"/>
</dbReference>
<dbReference type="SUPFAM" id="SSF51011">
    <property type="entry name" value="Glycosyl hydrolase domain"/>
    <property type="match status" value="1"/>
</dbReference>
<dbReference type="Pfam" id="PF02055">
    <property type="entry name" value="Glyco_hydro_30"/>
    <property type="match status" value="1"/>
</dbReference>
<dbReference type="SUPFAM" id="SSF51445">
    <property type="entry name" value="(Trans)glycosidases"/>
    <property type="match status" value="1"/>
</dbReference>
<keyword evidence="3 4" id="KW-0378">Hydrolase</keyword>
<organism evidence="7 8">
    <name type="scientific">Coprinellus micaceus</name>
    <name type="common">Glistening ink-cap mushroom</name>
    <name type="synonym">Coprinus micaceus</name>
    <dbReference type="NCBI Taxonomy" id="71717"/>
    <lineage>
        <taxon>Eukaryota</taxon>
        <taxon>Fungi</taxon>
        <taxon>Dikarya</taxon>
        <taxon>Basidiomycota</taxon>
        <taxon>Agaricomycotina</taxon>
        <taxon>Agaricomycetes</taxon>
        <taxon>Agaricomycetidae</taxon>
        <taxon>Agaricales</taxon>
        <taxon>Agaricineae</taxon>
        <taxon>Psathyrellaceae</taxon>
        <taxon>Coprinellus</taxon>
    </lineage>
</organism>
<comment type="caution">
    <text evidence="7">The sequence shown here is derived from an EMBL/GenBank/DDBJ whole genome shotgun (WGS) entry which is preliminary data.</text>
</comment>
<dbReference type="PROSITE" id="PS51164">
    <property type="entry name" value="CBM1_2"/>
    <property type="match status" value="1"/>
</dbReference>
<dbReference type="Gene3D" id="3.20.20.80">
    <property type="entry name" value="Glycosidases"/>
    <property type="match status" value="1"/>
</dbReference>
<dbReference type="SMART" id="SM00236">
    <property type="entry name" value="fCBD"/>
    <property type="match status" value="1"/>
</dbReference>
<dbReference type="InterPro" id="IPR035971">
    <property type="entry name" value="CBD_sf"/>
</dbReference>
<dbReference type="PROSITE" id="PS00562">
    <property type="entry name" value="CBM1_1"/>
    <property type="match status" value="1"/>
</dbReference>
<evidence type="ECO:0000259" key="6">
    <source>
        <dbReference type="PROSITE" id="PS51164"/>
    </source>
</evidence>
<keyword evidence="2" id="KW-0732">Signal</keyword>
<keyword evidence="4" id="KW-0326">Glycosidase</keyword>
<dbReference type="PANTHER" id="PTHR11069">
    <property type="entry name" value="GLUCOSYLCERAMIDASE"/>
    <property type="match status" value="1"/>
</dbReference>
<protein>
    <submittedName>
        <fullName evidence="7">Glycoside hydrolase</fullName>
    </submittedName>
</protein>
<dbReference type="GO" id="GO:0006680">
    <property type="term" value="P:glucosylceramide catabolic process"/>
    <property type="evidence" value="ECO:0007669"/>
    <property type="project" value="TreeGrafter"/>
</dbReference>
<dbReference type="GO" id="GO:0016020">
    <property type="term" value="C:membrane"/>
    <property type="evidence" value="ECO:0007669"/>
    <property type="project" value="GOC"/>
</dbReference>
<accession>A0A4Y7SRC5</accession>
<gene>
    <name evidence="7" type="ORF">FA13DRAFT_1797373</name>
</gene>
<dbReference type="Proteomes" id="UP000298030">
    <property type="component" value="Unassembled WGS sequence"/>
</dbReference>
<proteinExistence type="inferred from homology"/>
<reference evidence="7 8" key="1">
    <citation type="journal article" date="2019" name="Nat. Ecol. Evol.">
        <title>Megaphylogeny resolves global patterns of mushroom evolution.</title>
        <authorList>
            <person name="Varga T."/>
            <person name="Krizsan K."/>
            <person name="Foldi C."/>
            <person name="Dima B."/>
            <person name="Sanchez-Garcia M."/>
            <person name="Sanchez-Ramirez S."/>
            <person name="Szollosi G.J."/>
            <person name="Szarkandi J.G."/>
            <person name="Papp V."/>
            <person name="Albert L."/>
            <person name="Andreopoulos W."/>
            <person name="Angelini C."/>
            <person name="Antonin V."/>
            <person name="Barry K.W."/>
            <person name="Bougher N.L."/>
            <person name="Buchanan P."/>
            <person name="Buyck B."/>
            <person name="Bense V."/>
            <person name="Catcheside P."/>
            <person name="Chovatia M."/>
            <person name="Cooper J."/>
            <person name="Damon W."/>
            <person name="Desjardin D."/>
            <person name="Finy P."/>
            <person name="Geml J."/>
            <person name="Haridas S."/>
            <person name="Hughes K."/>
            <person name="Justo A."/>
            <person name="Karasinski D."/>
            <person name="Kautmanova I."/>
            <person name="Kiss B."/>
            <person name="Kocsube S."/>
            <person name="Kotiranta H."/>
            <person name="LaButti K.M."/>
            <person name="Lechner B.E."/>
            <person name="Liimatainen K."/>
            <person name="Lipzen A."/>
            <person name="Lukacs Z."/>
            <person name="Mihaltcheva S."/>
            <person name="Morgado L.N."/>
            <person name="Niskanen T."/>
            <person name="Noordeloos M.E."/>
            <person name="Ohm R.A."/>
            <person name="Ortiz-Santana B."/>
            <person name="Ovrebo C."/>
            <person name="Racz N."/>
            <person name="Riley R."/>
            <person name="Savchenko A."/>
            <person name="Shiryaev A."/>
            <person name="Soop K."/>
            <person name="Spirin V."/>
            <person name="Szebenyi C."/>
            <person name="Tomsovsky M."/>
            <person name="Tulloss R.E."/>
            <person name="Uehling J."/>
            <person name="Grigoriev I.V."/>
            <person name="Vagvolgyi C."/>
            <person name="Papp T."/>
            <person name="Martin F.M."/>
            <person name="Miettinen O."/>
            <person name="Hibbett D.S."/>
            <person name="Nagy L.G."/>
        </authorList>
    </citation>
    <scope>NUCLEOTIDE SEQUENCE [LARGE SCALE GENOMIC DNA]</scope>
    <source>
        <strain evidence="7 8">FP101781</strain>
    </source>
</reference>
<dbReference type="GO" id="GO:0005576">
    <property type="term" value="C:extracellular region"/>
    <property type="evidence" value="ECO:0007669"/>
    <property type="project" value="InterPro"/>
</dbReference>
<evidence type="ECO:0000256" key="1">
    <source>
        <dbReference type="ARBA" id="ARBA00005382"/>
    </source>
</evidence>
<dbReference type="SUPFAM" id="SSF57180">
    <property type="entry name" value="Cellulose-binding domain"/>
    <property type="match status" value="1"/>
</dbReference>
<feature type="domain" description="CBM1" evidence="6">
    <location>
        <begin position="725"/>
        <end position="761"/>
    </location>
</feature>
<name>A0A4Y7SRC5_COPMI</name>
<dbReference type="AlphaFoldDB" id="A0A4Y7SRC5"/>
<dbReference type="GO" id="GO:0004348">
    <property type="term" value="F:glucosylceramidase activity"/>
    <property type="evidence" value="ECO:0007669"/>
    <property type="project" value="InterPro"/>
</dbReference>
<evidence type="ECO:0000256" key="5">
    <source>
        <dbReference type="SAM" id="MobiDB-lite"/>
    </source>
</evidence>
<feature type="region of interest" description="Disordered" evidence="5">
    <location>
        <begin position="695"/>
        <end position="718"/>
    </location>
</feature>
<dbReference type="InterPro" id="IPR013780">
    <property type="entry name" value="Glyco_hydro_b"/>
</dbReference>
<feature type="region of interest" description="Disordered" evidence="5">
    <location>
        <begin position="1"/>
        <end position="20"/>
    </location>
</feature>
<sequence length="761" mass="82139">MLRRSGQWEIDSQQKRQPLPVSIPPISNSLGFVLVDPPGKTINGNGYLHRRFVIHDLDGEFTGTLETLVWMGLAPGERAHSLLGSANLTAFIFMMRAIAWKSVIRSAGDTRTAARSVSEDSLPIVTFGPPGEAKPEDISHRLTAQLLRSLIPQSFHDWIAIKLHLLMAQDSRLDVLVEGLVVPRTHTSSHVRPTSPRLHRPDDSRLTYISSSFRAQRPSPSFDSDASNMVYRGILATTAVVLLSSIQSSVAQTQITINTGSLLQEIDGFGVSQAFTRAREFEQTAAEPRQKGLDYLFNIETGAGLTIIRNRIGSSTNDTILPQNPGGPNGTPKWVWDGSDSSQVWFSKEARKYGVTTIYADAWSAPGYMKTNNNEVNGGYLCGVTGRSCSSGDWRQMYATYLTQYAKYYEQEGVPVTHIGFLNEPDYVVSYSSMQSNGNEAASFIPTLYNTLQASDLTIKPGIVCCDSIGWGGARTIGAQLVSAGAERYMTHMSSHMYSGDPNSPMSTRLKVWQTEACDLNSRWCTTWYSNGGLCEGMTWANKIHTGIVSANLSAYLYWEGFEVNQFQAASYLVASDGKEVFPSGRLWAFAMWSRFVRPGARRVSSTGSISGAGYGAFLNTDGSVAVVVTNGGGSAQNVRFGFAAGYDLETAQAWVTDNTRAVAQLTSSVSGGQVTVAIPARAVVSIHINKKAATPGGPTTTVTATDPPPTTTTATTPTAGPTGCTVAAYGQCGGQGYSGCTTCVAGRTCDQVNTFYHQCL</sequence>